<dbReference type="PANTHER" id="PTHR35323:SF5">
    <property type="entry name" value="ZINC FINGER CCCH DOMAIN-CONTAINING PROTEIN 62"/>
    <property type="match status" value="1"/>
</dbReference>
<proteinExistence type="predicted"/>
<dbReference type="InterPro" id="IPR056116">
    <property type="entry name" value="DUF7699"/>
</dbReference>
<keyword evidence="6" id="KW-1185">Reference proteome</keyword>
<dbReference type="Gene3D" id="4.10.1000.10">
    <property type="entry name" value="Zinc finger, CCCH-type"/>
    <property type="match status" value="1"/>
</dbReference>
<feature type="compositionally biased region" description="Polar residues" evidence="4">
    <location>
        <begin position="273"/>
        <end position="295"/>
    </location>
</feature>
<keyword evidence="1" id="KW-0479">Metal-binding</keyword>
<reference evidence="6" key="1">
    <citation type="journal article" date="2020" name="Nat. Commun.">
        <title>Genome sequence of the cluster root forming white lupin.</title>
        <authorList>
            <person name="Hufnagel B."/>
            <person name="Marques A."/>
            <person name="Soriano A."/>
            <person name="Marques L."/>
            <person name="Divol F."/>
            <person name="Doumas P."/>
            <person name="Sallet E."/>
            <person name="Mancinotti D."/>
            <person name="Carrere S."/>
            <person name="Marande W."/>
            <person name="Arribat S."/>
            <person name="Keller J."/>
            <person name="Huneau C."/>
            <person name="Blein T."/>
            <person name="Aime D."/>
            <person name="Laguerre M."/>
            <person name="Taylor J."/>
            <person name="Schubert V."/>
            <person name="Nelson M."/>
            <person name="Geu-Flores F."/>
            <person name="Crespi M."/>
            <person name="Gallardo-Guerrero K."/>
            <person name="Delaux P.-M."/>
            <person name="Salse J."/>
            <person name="Berges H."/>
            <person name="Guyot R."/>
            <person name="Gouzy J."/>
            <person name="Peret B."/>
        </authorList>
    </citation>
    <scope>NUCLEOTIDE SEQUENCE [LARGE SCALE GENOMIC DNA]</scope>
    <source>
        <strain evidence="6">cv. Amiga</strain>
    </source>
</reference>
<dbReference type="InterPro" id="IPR041367">
    <property type="entry name" value="Znf-CCCH_4"/>
</dbReference>
<dbReference type="PANTHER" id="PTHR35323">
    <property type="entry name" value="SAP DOMAIN-CONTAINING PROTEIN"/>
    <property type="match status" value="1"/>
</dbReference>
<dbReference type="Proteomes" id="UP000447434">
    <property type="component" value="Chromosome 3"/>
</dbReference>
<sequence length="434" mass="50066">MAIKDSSMELHEISTETEGSNTDSDWEGSEEDTDFEETHDKFSNLSLKTKEKSKVVENKGLGTETEVEVLKADENFEKVQKMIEDGVPEKLKVGECKLYLRNYGLRLTGNKETLIQRVKEHLEIIKGGGEKRYPPSSFVLNCKGDACTGDVVLFEQNVYEMYNLASRSASGPPCGIRIVAGRIVKESYGAAKQQHTFTIEVLWSKGEKPFPPLHPLLIKGRNLYRLKTLRQKWEDERERQKILFEKHSRGTVARGNREARMQEKERRKKPSENRVSNKNSVRNQNQPHPHMATSQYQPQKIDILINPKNPEFRSAIVNKPAAITLQQYGKPFDSTREAMRFTDSGMRPFPPPHYIHNQQARFQFSDPRGSSFISDKIGRANYNFPYHRMPLGSANHCIPLRPGRESWEQKQLCRDYAHGRCYFGDKCKYLHDMR</sequence>
<dbReference type="InterPro" id="IPR036855">
    <property type="entry name" value="Znf_CCCH_sf"/>
</dbReference>
<dbReference type="EMBL" id="WOCE01000003">
    <property type="protein sequence ID" value="KAE9617979.1"/>
    <property type="molecule type" value="Genomic_DNA"/>
</dbReference>
<keyword evidence="3" id="KW-0862">Zinc</keyword>
<feature type="compositionally biased region" description="Acidic residues" evidence="4">
    <location>
        <begin position="24"/>
        <end position="35"/>
    </location>
</feature>
<accession>A0A6A4QWN7</accession>
<dbReference type="Pfam" id="PF18044">
    <property type="entry name" value="zf-CCCH_4"/>
    <property type="match status" value="1"/>
</dbReference>
<dbReference type="SUPFAM" id="SSF68906">
    <property type="entry name" value="SAP domain"/>
    <property type="match status" value="1"/>
</dbReference>
<dbReference type="SUPFAM" id="SSF90229">
    <property type="entry name" value="CCCH zinc finger"/>
    <property type="match status" value="1"/>
</dbReference>
<evidence type="ECO:0000256" key="3">
    <source>
        <dbReference type="ARBA" id="ARBA00022833"/>
    </source>
</evidence>
<feature type="region of interest" description="Disordered" evidence="4">
    <location>
        <begin position="1"/>
        <end position="42"/>
    </location>
</feature>
<dbReference type="PROSITE" id="PS50103">
    <property type="entry name" value="ZF_C3H1"/>
    <property type="match status" value="1"/>
</dbReference>
<dbReference type="Pfam" id="PF02037">
    <property type="entry name" value="SAP"/>
    <property type="match status" value="1"/>
</dbReference>
<dbReference type="InterPro" id="IPR036361">
    <property type="entry name" value="SAP_dom_sf"/>
</dbReference>
<feature type="compositionally biased region" description="Basic and acidic residues" evidence="4">
    <location>
        <begin position="1"/>
        <end position="14"/>
    </location>
</feature>
<keyword evidence="2" id="KW-0863">Zinc-finger</keyword>
<evidence type="ECO:0000256" key="4">
    <source>
        <dbReference type="SAM" id="MobiDB-lite"/>
    </source>
</evidence>
<dbReference type="SMART" id="SM00356">
    <property type="entry name" value="ZnF_C3H1"/>
    <property type="match status" value="1"/>
</dbReference>
<comment type="caution">
    <text evidence="5">The sequence shown here is derived from an EMBL/GenBank/DDBJ whole genome shotgun (WGS) entry which is preliminary data.</text>
</comment>
<evidence type="ECO:0000256" key="2">
    <source>
        <dbReference type="ARBA" id="ARBA00022771"/>
    </source>
</evidence>
<dbReference type="Pfam" id="PF24766">
    <property type="entry name" value="DUF7699"/>
    <property type="match status" value="1"/>
</dbReference>
<evidence type="ECO:0000313" key="6">
    <source>
        <dbReference type="Proteomes" id="UP000447434"/>
    </source>
</evidence>
<dbReference type="AlphaFoldDB" id="A0A6A4QWN7"/>
<dbReference type="InterPro" id="IPR000571">
    <property type="entry name" value="Znf_CCCH"/>
</dbReference>
<feature type="region of interest" description="Disordered" evidence="4">
    <location>
        <begin position="244"/>
        <end position="295"/>
    </location>
</feature>
<evidence type="ECO:0000313" key="5">
    <source>
        <dbReference type="EMBL" id="KAE9617979.1"/>
    </source>
</evidence>
<dbReference type="OrthoDB" id="690722at2759"/>
<protein>
    <submittedName>
        <fullName evidence="5">Putative transcription regulator SAP family</fullName>
    </submittedName>
</protein>
<name>A0A6A4QWN7_LUPAL</name>
<feature type="compositionally biased region" description="Basic and acidic residues" evidence="4">
    <location>
        <begin position="255"/>
        <end position="265"/>
    </location>
</feature>
<evidence type="ECO:0000256" key="1">
    <source>
        <dbReference type="ARBA" id="ARBA00022723"/>
    </source>
</evidence>
<dbReference type="GO" id="GO:0008270">
    <property type="term" value="F:zinc ion binding"/>
    <property type="evidence" value="ECO:0007669"/>
    <property type="project" value="UniProtKB-KW"/>
</dbReference>
<organism evidence="5 6">
    <name type="scientific">Lupinus albus</name>
    <name type="common">White lupine</name>
    <name type="synonym">Lupinus termis</name>
    <dbReference type="NCBI Taxonomy" id="3870"/>
    <lineage>
        <taxon>Eukaryota</taxon>
        <taxon>Viridiplantae</taxon>
        <taxon>Streptophyta</taxon>
        <taxon>Embryophyta</taxon>
        <taxon>Tracheophyta</taxon>
        <taxon>Spermatophyta</taxon>
        <taxon>Magnoliopsida</taxon>
        <taxon>eudicotyledons</taxon>
        <taxon>Gunneridae</taxon>
        <taxon>Pentapetalae</taxon>
        <taxon>rosids</taxon>
        <taxon>fabids</taxon>
        <taxon>Fabales</taxon>
        <taxon>Fabaceae</taxon>
        <taxon>Papilionoideae</taxon>
        <taxon>50 kb inversion clade</taxon>
        <taxon>genistoids sensu lato</taxon>
        <taxon>core genistoids</taxon>
        <taxon>Genisteae</taxon>
        <taxon>Lupinus</taxon>
    </lineage>
</organism>
<dbReference type="SMART" id="SM00513">
    <property type="entry name" value="SAP"/>
    <property type="match status" value="1"/>
</dbReference>
<dbReference type="PROSITE" id="PS50800">
    <property type="entry name" value="SAP"/>
    <property type="match status" value="1"/>
</dbReference>
<dbReference type="InterPro" id="IPR003034">
    <property type="entry name" value="SAP_dom"/>
</dbReference>
<gene>
    <name evidence="5" type="ORF">Lalb_Chr03g0041291</name>
</gene>